<proteinExistence type="predicted"/>
<protein>
    <submittedName>
        <fullName evidence="2">Uncharacterized protein</fullName>
    </submittedName>
</protein>
<feature type="region of interest" description="Disordered" evidence="1">
    <location>
        <begin position="166"/>
        <end position="193"/>
    </location>
</feature>
<evidence type="ECO:0000313" key="2">
    <source>
        <dbReference type="EMBL" id="EXJ89327.1"/>
    </source>
</evidence>
<sequence>MPNHARLVKASRSNSGSSRSRMQGSTRKKATTTSKWYSKWFATCVKTDKDDKSSEQVPSPSPQIRDLPARGSPGNRHSRPVGVQQRLPRPAQSETPQATPVPEYLNELPFQTRPTTSLSKWFETKSRLPDVVINGEYPGAPPTPQPRQVKDVDAPQDFARFTSDLQGRTELESHPVWLETKKTPPNHGPSQADTSIEPAEVAAELVVSPCIDLPSKHQSTVAADAPSGAQTAEPFKPYPGEMKVSYVPPQLQAGWASGVPPTLRVGHAGRSPPGMRYSTTNVPPPGNRKVDGSPDSQPARYSWPLVDFDQELFLNSDPTHAGLAVPRRLHPRYQEPRIPSMDFSGDGLEQQVTAMLGTLQGGQKWQQRQAQDEEWHVVVPSRFPPGGNTGTGIHEMEASTTTTAQGYPGSQPRHAVHNASPGPPAPEQSGEWHQNRVVRYHEYNWPRFSDVHQYQDPAEEYSRRYRDRRREMRRGRCEG</sequence>
<dbReference type="AlphaFoldDB" id="W9Y923"/>
<feature type="region of interest" description="Disordered" evidence="1">
    <location>
        <begin position="404"/>
        <end position="431"/>
    </location>
</feature>
<dbReference type="HOGENOM" id="CLU_048133_0_0_1"/>
<feature type="compositionally biased region" description="Basic and acidic residues" evidence="1">
    <location>
        <begin position="460"/>
        <end position="479"/>
    </location>
</feature>
<feature type="region of interest" description="Disordered" evidence="1">
    <location>
        <begin position="47"/>
        <end position="107"/>
    </location>
</feature>
<feature type="compositionally biased region" description="Low complexity" evidence="1">
    <location>
        <begin position="11"/>
        <end position="25"/>
    </location>
</feature>
<feature type="region of interest" description="Disordered" evidence="1">
    <location>
        <begin position="1"/>
        <end position="33"/>
    </location>
</feature>
<dbReference type="EMBL" id="AMGY01000002">
    <property type="protein sequence ID" value="EXJ89327.1"/>
    <property type="molecule type" value="Genomic_DNA"/>
</dbReference>
<name>W9Y923_9EURO</name>
<organism evidence="2 3">
    <name type="scientific">Capronia epimyces CBS 606.96</name>
    <dbReference type="NCBI Taxonomy" id="1182542"/>
    <lineage>
        <taxon>Eukaryota</taxon>
        <taxon>Fungi</taxon>
        <taxon>Dikarya</taxon>
        <taxon>Ascomycota</taxon>
        <taxon>Pezizomycotina</taxon>
        <taxon>Eurotiomycetes</taxon>
        <taxon>Chaetothyriomycetidae</taxon>
        <taxon>Chaetothyriales</taxon>
        <taxon>Herpotrichiellaceae</taxon>
        <taxon>Capronia</taxon>
    </lineage>
</organism>
<gene>
    <name evidence="2" type="ORF">A1O3_02394</name>
</gene>
<dbReference type="OrthoDB" id="4150903at2759"/>
<comment type="caution">
    <text evidence="2">The sequence shown here is derived from an EMBL/GenBank/DDBJ whole genome shotgun (WGS) entry which is preliminary data.</text>
</comment>
<reference evidence="2 3" key="1">
    <citation type="submission" date="2013-03" db="EMBL/GenBank/DDBJ databases">
        <title>The Genome Sequence of Capronia epimyces CBS 606.96.</title>
        <authorList>
            <consortium name="The Broad Institute Genomics Platform"/>
            <person name="Cuomo C."/>
            <person name="de Hoog S."/>
            <person name="Gorbushina A."/>
            <person name="Walker B."/>
            <person name="Young S.K."/>
            <person name="Zeng Q."/>
            <person name="Gargeya S."/>
            <person name="Fitzgerald M."/>
            <person name="Haas B."/>
            <person name="Abouelleil A."/>
            <person name="Allen A.W."/>
            <person name="Alvarado L."/>
            <person name="Arachchi H.M."/>
            <person name="Berlin A.M."/>
            <person name="Chapman S.B."/>
            <person name="Gainer-Dewar J."/>
            <person name="Goldberg J."/>
            <person name="Griggs A."/>
            <person name="Gujja S."/>
            <person name="Hansen M."/>
            <person name="Howarth C."/>
            <person name="Imamovic A."/>
            <person name="Ireland A."/>
            <person name="Larimer J."/>
            <person name="McCowan C."/>
            <person name="Murphy C."/>
            <person name="Pearson M."/>
            <person name="Poon T.W."/>
            <person name="Priest M."/>
            <person name="Roberts A."/>
            <person name="Saif S."/>
            <person name="Shea T."/>
            <person name="Sisk P."/>
            <person name="Sykes S."/>
            <person name="Wortman J."/>
            <person name="Nusbaum C."/>
            <person name="Birren B."/>
        </authorList>
    </citation>
    <scope>NUCLEOTIDE SEQUENCE [LARGE SCALE GENOMIC DNA]</scope>
    <source>
        <strain evidence="2 3">CBS 606.96</strain>
    </source>
</reference>
<feature type="region of interest" description="Disordered" evidence="1">
    <location>
        <begin position="268"/>
        <end position="297"/>
    </location>
</feature>
<dbReference type="GeneID" id="19166524"/>
<feature type="region of interest" description="Disordered" evidence="1">
    <location>
        <begin position="457"/>
        <end position="479"/>
    </location>
</feature>
<evidence type="ECO:0000313" key="3">
    <source>
        <dbReference type="Proteomes" id="UP000019478"/>
    </source>
</evidence>
<evidence type="ECO:0000256" key="1">
    <source>
        <dbReference type="SAM" id="MobiDB-lite"/>
    </source>
</evidence>
<dbReference type="RefSeq" id="XP_007730724.1">
    <property type="nucleotide sequence ID" value="XM_007732534.1"/>
</dbReference>
<accession>W9Y923</accession>
<dbReference type="Proteomes" id="UP000019478">
    <property type="component" value="Unassembled WGS sequence"/>
</dbReference>
<keyword evidence="3" id="KW-1185">Reference proteome</keyword>